<dbReference type="PANTHER" id="PTHR10587">
    <property type="entry name" value="GLYCOSYL TRANSFERASE-RELATED"/>
    <property type="match status" value="1"/>
</dbReference>
<sequence>MRVVAPLAALLLVATACSGTGESPSPSPSASAEATGEAFVAPELVTVDPSIVAGIDVQVAESLEVGSYTYVAVPTFPNGADLTQALRDAIQLRIEAFQQYEVPDDADVKPELTVSWSLVGSSPDVLGVRLVSAEVGGDTFDGSSRTVWLDLATREARPVADLVEPEAIAELLDRIIAAGEEDPRVDNQRLYDQMDGELEAFDSVAFTPDGNLWVEFDRAQVASSVTPVGIEVEAEGLLSDFGEAARTAALEPSDPDVQPPPSPTPTATAPVTAPTGASSRQTQTLGDDTDCSVEQCIALTFDDGPVAGTADLLDLLADRGVKATFFMVGQNVAANPALVQRMADEGHALGNHSWDHPQLTRLDADGIREELESTSNAIEAAAGVAPALVRPPYGATDDAVAAVAAELGLSQILWDVDPEDWKDKDAGIVHERVVAAAHRNAIILSHDIHETTRAAYAAIIDDLIAAGYTLVTVPDLIDDLEPGGRYFNGD</sequence>
<evidence type="ECO:0000313" key="7">
    <source>
        <dbReference type="Proteomes" id="UP001172728"/>
    </source>
</evidence>
<evidence type="ECO:0000256" key="4">
    <source>
        <dbReference type="SAM" id="SignalP"/>
    </source>
</evidence>
<evidence type="ECO:0000256" key="1">
    <source>
        <dbReference type="ARBA" id="ARBA00022723"/>
    </source>
</evidence>
<feature type="chain" id="PRO_5045370018" evidence="4">
    <location>
        <begin position="19"/>
        <end position="490"/>
    </location>
</feature>
<feature type="region of interest" description="Disordered" evidence="3">
    <location>
        <begin position="250"/>
        <end position="287"/>
    </location>
</feature>
<evidence type="ECO:0000256" key="2">
    <source>
        <dbReference type="ARBA" id="ARBA00022801"/>
    </source>
</evidence>
<keyword evidence="4" id="KW-0732">Signal</keyword>
<keyword evidence="2" id="KW-0378">Hydrolase</keyword>
<accession>A0ABT8G908</accession>
<dbReference type="EMBL" id="JAUHPW010000004">
    <property type="protein sequence ID" value="MDN4475611.1"/>
    <property type="molecule type" value="Genomic_DNA"/>
</dbReference>
<dbReference type="Pfam" id="PF01522">
    <property type="entry name" value="Polysacc_deac_1"/>
    <property type="match status" value="1"/>
</dbReference>
<protein>
    <submittedName>
        <fullName evidence="6">Polysaccharide deacetylase family protein</fullName>
    </submittedName>
</protein>
<gene>
    <name evidence="6" type="ORF">QQX09_07070</name>
</gene>
<dbReference type="Gene3D" id="3.20.20.370">
    <property type="entry name" value="Glycoside hydrolase/deacetylase"/>
    <property type="match status" value="1"/>
</dbReference>
<feature type="domain" description="NodB homology" evidence="5">
    <location>
        <begin position="295"/>
        <end position="471"/>
    </location>
</feature>
<comment type="caution">
    <text evidence="6">The sequence shown here is derived from an EMBL/GenBank/DDBJ whole genome shotgun (WGS) entry which is preliminary data.</text>
</comment>
<dbReference type="InterPro" id="IPR002509">
    <property type="entry name" value="NODB_dom"/>
</dbReference>
<reference evidence="6" key="1">
    <citation type="submission" date="2023-06" db="EMBL/GenBank/DDBJ databases">
        <title>Sysu t00192.</title>
        <authorList>
            <person name="Gao L."/>
            <person name="Fang B.-Z."/>
            <person name="Li W.-J."/>
        </authorList>
    </citation>
    <scope>NUCLEOTIDE SEQUENCE</scope>
    <source>
        <strain evidence="6">SYSU T00192</strain>
    </source>
</reference>
<dbReference type="PANTHER" id="PTHR10587:SF133">
    <property type="entry name" value="CHITIN DEACETYLASE 1-RELATED"/>
    <property type="match status" value="1"/>
</dbReference>
<name>A0ABT8G908_9MICO</name>
<dbReference type="Proteomes" id="UP001172728">
    <property type="component" value="Unassembled WGS sequence"/>
</dbReference>
<keyword evidence="1" id="KW-0479">Metal-binding</keyword>
<dbReference type="PROSITE" id="PS51257">
    <property type="entry name" value="PROKAR_LIPOPROTEIN"/>
    <property type="match status" value="1"/>
</dbReference>
<keyword evidence="7" id="KW-1185">Reference proteome</keyword>
<evidence type="ECO:0000256" key="3">
    <source>
        <dbReference type="SAM" id="MobiDB-lite"/>
    </source>
</evidence>
<dbReference type="InterPro" id="IPR050248">
    <property type="entry name" value="Polysacc_deacetylase_ArnD"/>
</dbReference>
<dbReference type="InterPro" id="IPR011330">
    <property type="entry name" value="Glyco_hydro/deAcase_b/a-brl"/>
</dbReference>
<dbReference type="PROSITE" id="PS51677">
    <property type="entry name" value="NODB"/>
    <property type="match status" value="1"/>
</dbReference>
<feature type="signal peptide" evidence="4">
    <location>
        <begin position="1"/>
        <end position="18"/>
    </location>
</feature>
<evidence type="ECO:0000313" key="6">
    <source>
        <dbReference type="EMBL" id="MDN4475611.1"/>
    </source>
</evidence>
<feature type="compositionally biased region" description="Low complexity" evidence="3">
    <location>
        <begin position="265"/>
        <end position="279"/>
    </location>
</feature>
<proteinExistence type="predicted"/>
<organism evidence="6 7">
    <name type="scientific">Demequina litoralis</name>
    <dbReference type="NCBI Taxonomy" id="3051660"/>
    <lineage>
        <taxon>Bacteria</taxon>
        <taxon>Bacillati</taxon>
        <taxon>Actinomycetota</taxon>
        <taxon>Actinomycetes</taxon>
        <taxon>Micrococcales</taxon>
        <taxon>Demequinaceae</taxon>
        <taxon>Demequina</taxon>
    </lineage>
</organism>
<dbReference type="SUPFAM" id="SSF88713">
    <property type="entry name" value="Glycoside hydrolase/deacetylase"/>
    <property type="match status" value="1"/>
</dbReference>
<evidence type="ECO:0000259" key="5">
    <source>
        <dbReference type="PROSITE" id="PS51677"/>
    </source>
</evidence>
<dbReference type="RefSeq" id="WP_301132808.1">
    <property type="nucleotide sequence ID" value="NZ_JAUHPW010000004.1"/>
</dbReference>